<keyword evidence="1" id="KW-0812">Transmembrane</keyword>
<evidence type="ECO:0000256" key="1">
    <source>
        <dbReference type="SAM" id="Phobius"/>
    </source>
</evidence>
<evidence type="ECO:0000313" key="2">
    <source>
        <dbReference type="EMBL" id="KKQ85609.1"/>
    </source>
</evidence>
<evidence type="ECO:0000313" key="3">
    <source>
        <dbReference type="Proteomes" id="UP000034081"/>
    </source>
</evidence>
<keyword evidence="1" id="KW-1133">Transmembrane helix</keyword>
<evidence type="ECO:0008006" key="4">
    <source>
        <dbReference type="Google" id="ProtNLM"/>
    </source>
</evidence>
<sequence>MEKLAQNFGTVSPPFGLSGLGGGGITGIPIIITILLRTLIVIAGIYSVFNFILAGYAYISAGGDPKRIQDATAKIWQTILGLIVVAGAFVIAGVIGSILFNNPRALLQFKIYTP</sequence>
<dbReference type="STRING" id="1618570.UT08_C0005G0060"/>
<proteinExistence type="predicted"/>
<gene>
    <name evidence="2" type="ORF">UT08_C0005G0060</name>
</gene>
<accession>A0A0G0NIB2</accession>
<name>A0A0G0NIB2_9BACT</name>
<dbReference type="Proteomes" id="UP000034081">
    <property type="component" value="Unassembled WGS sequence"/>
</dbReference>
<feature type="transmembrane region" description="Helical" evidence="1">
    <location>
        <begin position="39"/>
        <end position="59"/>
    </location>
</feature>
<feature type="transmembrane region" description="Helical" evidence="1">
    <location>
        <begin position="15"/>
        <end position="32"/>
    </location>
</feature>
<reference evidence="2 3" key="1">
    <citation type="journal article" date="2015" name="Nature">
        <title>rRNA introns, odd ribosomes, and small enigmatic genomes across a large radiation of phyla.</title>
        <authorList>
            <person name="Brown C.T."/>
            <person name="Hug L.A."/>
            <person name="Thomas B.C."/>
            <person name="Sharon I."/>
            <person name="Castelle C.J."/>
            <person name="Singh A."/>
            <person name="Wilkins M.J."/>
            <person name="Williams K.H."/>
            <person name="Banfield J.F."/>
        </authorList>
    </citation>
    <scope>NUCLEOTIDE SEQUENCE [LARGE SCALE GENOMIC DNA]</scope>
</reference>
<organism evidence="2 3">
    <name type="scientific">Candidatus Woesebacteria bacterium GW2011_GWB1_38_8</name>
    <dbReference type="NCBI Taxonomy" id="1618570"/>
    <lineage>
        <taxon>Bacteria</taxon>
        <taxon>Candidatus Woeseibacteriota</taxon>
    </lineage>
</organism>
<dbReference type="EMBL" id="LBVL01000005">
    <property type="protein sequence ID" value="KKQ85609.1"/>
    <property type="molecule type" value="Genomic_DNA"/>
</dbReference>
<dbReference type="AlphaFoldDB" id="A0A0G0NIB2"/>
<keyword evidence="1" id="KW-0472">Membrane</keyword>
<protein>
    <recommendedName>
        <fullName evidence="4">Integral membrane protein</fullName>
    </recommendedName>
</protein>
<comment type="caution">
    <text evidence="2">The sequence shown here is derived from an EMBL/GenBank/DDBJ whole genome shotgun (WGS) entry which is preliminary data.</text>
</comment>
<feature type="transmembrane region" description="Helical" evidence="1">
    <location>
        <begin position="79"/>
        <end position="100"/>
    </location>
</feature>